<protein>
    <recommendedName>
        <fullName evidence="4">Lipoprotein</fullName>
    </recommendedName>
</protein>
<proteinExistence type="predicted"/>
<comment type="caution">
    <text evidence="2">The sequence shown here is derived from an EMBL/GenBank/DDBJ whole genome shotgun (WGS) entry which is preliminary data.</text>
</comment>
<name>A0ABS8XFG2_9BURK</name>
<organism evidence="2 3">
    <name type="scientific">Pelomonas caseinilytica</name>
    <dbReference type="NCBI Taxonomy" id="2906763"/>
    <lineage>
        <taxon>Bacteria</taxon>
        <taxon>Pseudomonadati</taxon>
        <taxon>Pseudomonadota</taxon>
        <taxon>Betaproteobacteria</taxon>
        <taxon>Burkholderiales</taxon>
        <taxon>Sphaerotilaceae</taxon>
        <taxon>Roseateles</taxon>
    </lineage>
</organism>
<evidence type="ECO:0008006" key="4">
    <source>
        <dbReference type="Google" id="ProtNLM"/>
    </source>
</evidence>
<sequence>MPTRPVAGFALMLSLLAACQPALNWREARPEGSGALALFPCKPEVEQRPARAAQGAMGLAQCETAGRRFALAWADTPDASQSGAALKAMAQALAAKLNQPLAPPQALQVPGMTPLPEAAQHRLAASSGVTRLAVFAHGGRVYQALMSAPQDDAAAWDAFVGGLRVGGAAESAR</sequence>
<evidence type="ECO:0000313" key="3">
    <source>
        <dbReference type="Proteomes" id="UP001201463"/>
    </source>
</evidence>
<accession>A0ABS8XFG2</accession>
<keyword evidence="1" id="KW-0732">Signal</keyword>
<dbReference type="Proteomes" id="UP001201463">
    <property type="component" value="Unassembled WGS sequence"/>
</dbReference>
<evidence type="ECO:0000313" key="2">
    <source>
        <dbReference type="EMBL" id="MCE4539636.1"/>
    </source>
</evidence>
<feature type="signal peptide" evidence="1">
    <location>
        <begin position="1"/>
        <end position="17"/>
    </location>
</feature>
<dbReference type="RefSeq" id="WP_233394154.1">
    <property type="nucleotide sequence ID" value="NZ_JAJTWT010000009.1"/>
</dbReference>
<gene>
    <name evidence="2" type="ORF">LXT12_20500</name>
</gene>
<dbReference type="EMBL" id="JAJTWT010000009">
    <property type="protein sequence ID" value="MCE4539636.1"/>
    <property type="molecule type" value="Genomic_DNA"/>
</dbReference>
<dbReference type="PROSITE" id="PS51257">
    <property type="entry name" value="PROKAR_LIPOPROTEIN"/>
    <property type="match status" value="1"/>
</dbReference>
<evidence type="ECO:0000256" key="1">
    <source>
        <dbReference type="SAM" id="SignalP"/>
    </source>
</evidence>
<feature type="chain" id="PRO_5045955348" description="Lipoprotein" evidence="1">
    <location>
        <begin position="18"/>
        <end position="173"/>
    </location>
</feature>
<reference evidence="2 3" key="1">
    <citation type="submission" date="2021-12" db="EMBL/GenBank/DDBJ databases">
        <title>Genome seq of p7.</title>
        <authorList>
            <person name="Seo T."/>
        </authorList>
    </citation>
    <scope>NUCLEOTIDE SEQUENCE [LARGE SCALE GENOMIC DNA]</scope>
    <source>
        <strain evidence="2 3">P7</strain>
    </source>
</reference>
<keyword evidence="3" id="KW-1185">Reference proteome</keyword>